<dbReference type="EMBL" id="NKCZ01000098">
    <property type="protein sequence ID" value="POD85126.1"/>
    <property type="molecule type" value="Genomic_DNA"/>
</dbReference>
<dbReference type="AlphaFoldDB" id="A0A2S3U652"/>
<reference evidence="1 2" key="1">
    <citation type="submission" date="2017-06" db="EMBL/GenBank/DDBJ databases">
        <title>Genome sequence of Lactobacillus plantarum subsp. plantarum strain SRCM101258.</title>
        <authorList>
            <person name="Cho S.H."/>
        </authorList>
    </citation>
    <scope>NUCLEOTIDE SEQUENCE [LARGE SCALE GENOMIC DNA]</scope>
    <source>
        <strain evidence="1 2">SRCM101258</strain>
    </source>
</reference>
<proteinExistence type="predicted"/>
<organism evidence="1 2">
    <name type="scientific">Lactiplantibacillus plantarum subsp. plantarum</name>
    <dbReference type="NCBI Taxonomy" id="337330"/>
    <lineage>
        <taxon>Bacteria</taxon>
        <taxon>Bacillati</taxon>
        <taxon>Bacillota</taxon>
        <taxon>Bacilli</taxon>
        <taxon>Lactobacillales</taxon>
        <taxon>Lactobacillaceae</taxon>
        <taxon>Lactiplantibacillus</taxon>
    </lineage>
</organism>
<name>A0A2S3U652_LACPN</name>
<dbReference type="Gene3D" id="1.20.1250.30">
    <property type="match status" value="1"/>
</dbReference>
<dbReference type="Proteomes" id="UP000236990">
    <property type="component" value="Unassembled WGS sequence"/>
</dbReference>
<evidence type="ECO:0000313" key="1">
    <source>
        <dbReference type="EMBL" id="POD85126.1"/>
    </source>
</evidence>
<evidence type="ECO:0000313" key="2">
    <source>
        <dbReference type="Proteomes" id="UP000236990"/>
    </source>
</evidence>
<sequence>MKKPRTQIELQQKDGSLLELSTVSDLVRAITGKVSGDQRFFFPKEMLSKNAENDLFKPIYQEFQQYILNDRLVVPH</sequence>
<protein>
    <submittedName>
        <fullName evidence="1">Uncharacterized protein</fullName>
    </submittedName>
</protein>
<comment type="caution">
    <text evidence="1">The sequence shown here is derived from an EMBL/GenBank/DDBJ whole genome shotgun (WGS) entry which is preliminary data.</text>
</comment>
<gene>
    <name evidence="1" type="ORF">S101258_01514</name>
</gene>
<accession>A0A2S3U652</accession>